<comment type="similarity">
    <text evidence="2">Belongs to the GLE1 family.</text>
</comment>
<feature type="coiled-coil region" evidence="13">
    <location>
        <begin position="203"/>
        <end position="237"/>
    </location>
</feature>
<comment type="function">
    <text evidence="9">Required for the export of mRNAs containing poly(A) tails from the nucleus into the cytoplasm. May be involved in the terminal step of the mRNA transport through the nuclear pore complex (NPC).</text>
</comment>
<organism evidence="14 15">
    <name type="scientific">Hydra vulgaris</name>
    <name type="common">Hydra</name>
    <name type="synonym">Hydra attenuata</name>
    <dbReference type="NCBI Taxonomy" id="6087"/>
    <lineage>
        <taxon>Eukaryota</taxon>
        <taxon>Metazoa</taxon>
        <taxon>Cnidaria</taxon>
        <taxon>Hydrozoa</taxon>
        <taxon>Hydroidolina</taxon>
        <taxon>Anthoathecata</taxon>
        <taxon>Aplanulata</taxon>
        <taxon>Hydridae</taxon>
        <taxon>Hydra</taxon>
    </lineage>
</organism>
<evidence type="ECO:0000256" key="5">
    <source>
        <dbReference type="ARBA" id="ARBA00022927"/>
    </source>
</evidence>
<dbReference type="RefSeq" id="XP_065675984.1">
    <property type="nucleotide sequence ID" value="XM_065819912.1"/>
</dbReference>
<sequence>MTDIKSVVDVLKNTSKGKLNYSSNLTPLTKAAFPVIKHTQIIKESTFSGKQFENYYSPERNDEKGNEDQLFKEKCLKSRNSRITSHNVDEQNDEKLSILSTNFTSMHIVKQLQSCILVKNKIDQEYRDCSVKKQKQRVENMKLVISEINQECEFMIENIEKNVVVKLDNESISLSAQESEISQLSSHEVQNFQRVKMLRDEDVQKKRVEAEEERKKIQHAIRQKEEAKKRIRDNKIKLFGFVEPAQVLKKKIISLFQENKNNLPQCVTTLLSQVSTCFSQLSQIVNDGVNGDKEDLNFEIKQASHLLDCLEKLFKTCEIEKEKIQLDYINDKKTKAEKVFASTNNIKVSTSQPDIQHSVVQSVANTTSTPEYTVVNKDNFNIDFPPELENIKTLLLQDINHYIDAFAFKDYLQLNQLLSQIEKQCEPLDKSTTQEKKNYKFNLYKVINTTINAISDESSKHLLAKLLKLFSLLTEQTVEVGNKTVNTKMDPLALFLCKNLLAKKLVLQGATQIASNYQTAFPIAAIAVCVWTLFPDCGQLILAHFYRNCPYLVPFYIPYTKNMDIQEYHKLIGYDIDDGKIEDEDKYLKKVSGIVRLYAAIVQTEMPPFIGDKPHPHGLDYAWVWLTRFLTLEPRPSISAVIIYDFLEVAGHAMMKRFGKQFQKLLFILYDNYLPKVIKVTSNDGKPMIIRLKMFLDACVKEGRIKEPEGFLPKQWWNRN</sequence>
<evidence type="ECO:0000256" key="12">
    <source>
        <dbReference type="ARBA" id="ARBA00030897"/>
    </source>
</evidence>
<dbReference type="InterPro" id="IPR012476">
    <property type="entry name" value="GLE1"/>
</dbReference>
<evidence type="ECO:0000313" key="14">
    <source>
        <dbReference type="Proteomes" id="UP001652625"/>
    </source>
</evidence>
<accession>A0ABM4DN41</accession>
<keyword evidence="7" id="KW-0906">Nuclear pore complex</keyword>
<keyword evidence="14" id="KW-1185">Reference proteome</keyword>
<dbReference type="PANTHER" id="PTHR12960">
    <property type="entry name" value="GLE-1-RELATED"/>
    <property type="match status" value="1"/>
</dbReference>
<comment type="subcellular location">
    <subcellularLocation>
        <location evidence="1">Nucleus</location>
        <location evidence="1">Nuclear pore complex</location>
    </subcellularLocation>
</comment>
<keyword evidence="13" id="KW-0175">Coiled coil</keyword>
<evidence type="ECO:0000256" key="2">
    <source>
        <dbReference type="ARBA" id="ARBA00011056"/>
    </source>
</evidence>
<evidence type="ECO:0000256" key="1">
    <source>
        <dbReference type="ARBA" id="ARBA00004567"/>
    </source>
</evidence>
<protein>
    <recommendedName>
        <fullName evidence="10">mRNA export factor GLE1</fullName>
    </recommendedName>
    <alternativeName>
        <fullName evidence="12">GLE1 RNA export mediator</fullName>
    </alternativeName>
    <alternativeName>
        <fullName evidence="11">Nucleoporin GLE1</fullName>
    </alternativeName>
</protein>
<dbReference type="Pfam" id="PF07817">
    <property type="entry name" value="GLE1"/>
    <property type="match status" value="1"/>
</dbReference>
<dbReference type="Proteomes" id="UP001652625">
    <property type="component" value="Chromosome 15"/>
</dbReference>
<dbReference type="InterPro" id="IPR038506">
    <property type="entry name" value="GLE1-like_sf"/>
</dbReference>
<keyword evidence="8" id="KW-0539">Nucleus</keyword>
<name>A0ABM4DN41_HYDVU</name>
<evidence type="ECO:0000256" key="6">
    <source>
        <dbReference type="ARBA" id="ARBA00023010"/>
    </source>
</evidence>
<keyword evidence="5" id="KW-0653">Protein transport</keyword>
<evidence type="ECO:0000256" key="3">
    <source>
        <dbReference type="ARBA" id="ARBA00022448"/>
    </source>
</evidence>
<evidence type="ECO:0000256" key="4">
    <source>
        <dbReference type="ARBA" id="ARBA00022816"/>
    </source>
</evidence>
<gene>
    <name evidence="15" type="primary">LOC100215401</name>
</gene>
<evidence type="ECO:0000256" key="9">
    <source>
        <dbReference type="ARBA" id="ARBA00024680"/>
    </source>
</evidence>
<dbReference type="GeneID" id="100215401"/>
<proteinExistence type="inferred from homology"/>
<evidence type="ECO:0000256" key="10">
    <source>
        <dbReference type="ARBA" id="ARBA00026227"/>
    </source>
</evidence>
<evidence type="ECO:0000256" key="7">
    <source>
        <dbReference type="ARBA" id="ARBA00023132"/>
    </source>
</evidence>
<evidence type="ECO:0000256" key="8">
    <source>
        <dbReference type="ARBA" id="ARBA00023242"/>
    </source>
</evidence>
<evidence type="ECO:0000313" key="15">
    <source>
        <dbReference type="RefSeq" id="XP_065675984.1"/>
    </source>
</evidence>
<dbReference type="PANTHER" id="PTHR12960:SF0">
    <property type="entry name" value="MRNA EXPORT FACTOR GLE1"/>
    <property type="match status" value="1"/>
</dbReference>
<keyword evidence="3" id="KW-0813">Transport</keyword>
<evidence type="ECO:0000256" key="11">
    <source>
        <dbReference type="ARBA" id="ARBA00029983"/>
    </source>
</evidence>
<evidence type="ECO:0000256" key="13">
    <source>
        <dbReference type="SAM" id="Coils"/>
    </source>
</evidence>
<keyword evidence="4" id="KW-0509">mRNA transport</keyword>
<reference evidence="15" key="1">
    <citation type="submission" date="2025-08" db="UniProtKB">
        <authorList>
            <consortium name="RefSeq"/>
        </authorList>
    </citation>
    <scope>IDENTIFICATION</scope>
</reference>
<keyword evidence="6" id="KW-0811">Translocation</keyword>
<dbReference type="Gene3D" id="1.25.40.510">
    <property type="entry name" value="GLE1-like"/>
    <property type="match status" value="1"/>
</dbReference>